<keyword evidence="4" id="KW-1185">Reference proteome</keyword>
<name>A0A7R8YP67_HERIL</name>
<evidence type="ECO:0000256" key="2">
    <source>
        <dbReference type="SAM" id="Phobius"/>
    </source>
</evidence>
<dbReference type="AlphaFoldDB" id="A0A7R8YP67"/>
<organism evidence="3 4">
    <name type="scientific">Hermetia illucens</name>
    <name type="common">Black soldier fly</name>
    <dbReference type="NCBI Taxonomy" id="343691"/>
    <lineage>
        <taxon>Eukaryota</taxon>
        <taxon>Metazoa</taxon>
        <taxon>Ecdysozoa</taxon>
        <taxon>Arthropoda</taxon>
        <taxon>Hexapoda</taxon>
        <taxon>Insecta</taxon>
        <taxon>Pterygota</taxon>
        <taxon>Neoptera</taxon>
        <taxon>Endopterygota</taxon>
        <taxon>Diptera</taxon>
        <taxon>Brachycera</taxon>
        <taxon>Stratiomyomorpha</taxon>
        <taxon>Stratiomyidae</taxon>
        <taxon>Hermetiinae</taxon>
        <taxon>Hermetia</taxon>
    </lineage>
</organism>
<gene>
    <name evidence="3" type="ORF">HERILL_LOCUS3560</name>
</gene>
<protein>
    <submittedName>
        <fullName evidence="3">Uncharacterized protein</fullName>
    </submittedName>
</protein>
<evidence type="ECO:0000256" key="1">
    <source>
        <dbReference type="SAM" id="MobiDB-lite"/>
    </source>
</evidence>
<keyword evidence="2" id="KW-0472">Membrane</keyword>
<dbReference type="OrthoDB" id="8173727at2759"/>
<dbReference type="Pfam" id="PF15860">
    <property type="entry name" value="DUF4728"/>
    <property type="match status" value="1"/>
</dbReference>
<dbReference type="InterPro" id="IPR031720">
    <property type="entry name" value="DUF4728"/>
</dbReference>
<dbReference type="FunCoup" id="A0A7R8YP67">
    <property type="interactions" value="3"/>
</dbReference>
<evidence type="ECO:0000313" key="4">
    <source>
        <dbReference type="Proteomes" id="UP000594454"/>
    </source>
</evidence>
<feature type="transmembrane region" description="Helical" evidence="2">
    <location>
        <begin position="42"/>
        <end position="59"/>
    </location>
</feature>
<reference evidence="3 4" key="1">
    <citation type="submission" date="2020-11" db="EMBL/GenBank/DDBJ databases">
        <authorList>
            <person name="Wallbank WR R."/>
            <person name="Pardo Diaz C."/>
            <person name="Kozak K."/>
            <person name="Martin S."/>
            <person name="Jiggins C."/>
            <person name="Moest M."/>
            <person name="Warren A I."/>
            <person name="Generalovic N T."/>
            <person name="Byers J.R.P. K."/>
            <person name="Montejo-Kovacevich G."/>
            <person name="Yen C E."/>
        </authorList>
    </citation>
    <scope>NUCLEOTIDE SEQUENCE [LARGE SCALE GENOMIC DNA]</scope>
</reference>
<accession>A0A7R8YP67</accession>
<dbReference type="PROSITE" id="PS51257">
    <property type="entry name" value="PROKAR_LIPOPROTEIN"/>
    <property type="match status" value="1"/>
</dbReference>
<sequence>MKTKHYAVATEKMKSALLYPYGPLTGTGCCRMLHAKHIAMTSAVYTLNISILIVLLYAWRISVNVKRYGDLEDVYYGVQIAYFAIIGTQMSMIVLSIMLMFGIYRENPGLVVPWIIGFITFMALEAVAMVYSNVLRDHVNKQFDAMCKAEVAFFIARAFINTTNTSSRGGGCGGTGSDSECFLNENFDDDDDSFDYTMSDIEDCDTDLANLEDHSPMNRSRKYRVRSQLEVIDELEKSANSGSEEDDSLLVAYDSNSVGSV</sequence>
<feature type="transmembrane region" description="Helical" evidence="2">
    <location>
        <begin position="80"/>
        <end position="104"/>
    </location>
</feature>
<dbReference type="Proteomes" id="UP000594454">
    <property type="component" value="Chromosome 2"/>
</dbReference>
<proteinExistence type="predicted"/>
<dbReference type="InParanoid" id="A0A7R8YP67"/>
<evidence type="ECO:0000313" key="3">
    <source>
        <dbReference type="EMBL" id="CAD7080406.1"/>
    </source>
</evidence>
<keyword evidence="2" id="KW-1133">Transmembrane helix</keyword>
<feature type="region of interest" description="Disordered" evidence="1">
    <location>
        <begin position="236"/>
        <end position="261"/>
    </location>
</feature>
<feature type="transmembrane region" description="Helical" evidence="2">
    <location>
        <begin position="110"/>
        <end position="131"/>
    </location>
</feature>
<dbReference type="PANTHER" id="PTHR36694:SF10">
    <property type="entry name" value="MARVEL DOMAIN-CONTAINING PROTEIN"/>
    <property type="match status" value="1"/>
</dbReference>
<dbReference type="PANTHER" id="PTHR36694">
    <property type="entry name" value="PASIFLORA 1, ISOFORM A-RELATED"/>
    <property type="match status" value="1"/>
</dbReference>
<dbReference type="EMBL" id="LR899010">
    <property type="protein sequence ID" value="CAD7080406.1"/>
    <property type="molecule type" value="Genomic_DNA"/>
</dbReference>
<keyword evidence="2" id="KW-0812">Transmembrane</keyword>